<protein>
    <submittedName>
        <fullName evidence="1">Uncharacterized protein</fullName>
    </submittedName>
</protein>
<dbReference type="EMBL" id="CP006272">
    <property type="protein sequence ID" value="AGZ39605.1"/>
    <property type="molecule type" value="Genomic_DNA"/>
</dbReference>
<proteinExistence type="predicted"/>
<dbReference type="Proteomes" id="UP000017746">
    <property type="component" value="Chromosome"/>
</dbReference>
<dbReference type="HOGENOM" id="CLU_2875519_0_0_11"/>
<dbReference type="RefSeq" id="WP_023359136.1">
    <property type="nucleotide sequence ID" value="NC_022657.1"/>
</dbReference>
<dbReference type="AlphaFoldDB" id="U5VV80"/>
<dbReference type="KEGG" id="afs:AFR_06580"/>
<accession>U5VV80</accession>
<gene>
    <name evidence="1" type="ORF">AFR_06580</name>
</gene>
<evidence type="ECO:0000313" key="2">
    <source>
        <dbReference type="Proteomes" id="UP000017746"/>
    </source>
</evidence>
<keyword evidence="2" id="KW-1185">Reference proteome</keyword>
<reference evidence="1 2" key="1">
    <citation type="journal article" date="2014" name="J. Biotechnol.">
        <title>Complete genome sequence of the actinobacterium Actinoplanes friuliensis HAG 010964, producer of the lipopeptide antibiotic friulimycin.</title>
        <authorList>
            <person name="Ruckert C."/>
            <person name="Szczepanowski R."/>
            <person name="Albersmeier A."/>
            <person name="Goesmann A."/>
            <person name="Fischer N."/>
            <person name="Steinkamper A."/>
            <person name="Puhler A."/>
            <person name="Biener R."/>
            <person name="Schwartz D."/>
            <person name="Kalinowski J."/>
        </authorList>
    </citation>
    <scope>NUCLEOTIDE SEQUENCE [LARGE SCALE GENOMIC DNA]</scope>
    <source>
        <strain evidence="1 2">DSM 7358</strain>
    </source>
</reference>
<dbReference type="PATRIC" id="fig|1246995.3.peg.1336"/>
<name>U5VV80_9ACTN</name>
<sequence>MAISRRDKGGEDVSNPAYMKTVSMGQGLAAVDRTAKPLTDRAGRKVKPVGKQVKGKWYDADLN</sequence>
<evidence type="ECO:0000313" key="1">
    <source>
        <dbReference type="EMBL" id="AGZ39605.1"/>
    </source>
</evidence>
<organism evidence="1 2">
    <name type="scientific">Actinoplanes friuliensis DSM 7358</name>
    <dbReference type="NCBI Taxonomy" id="1246995"/>
    <lineage>
        <taxon>Bacteria</taxon>
        <taxon>Bacillati</taxon>
        <taxon>Actinomycetota</taxon>
        <taxon>Actinomycetes</taxon>
        <taxon>Micromonosporales</taxon>
        <taxon>Micromonosporaceae</taxon>
        <taxon>Actinoplanes</taxon>
    </lineage>
</organism>